<feature type="transmembrane region" description="Helical" evidence="1">
    <location>
        <begin position="230"/>
        <end position="249"/>
    </location>
</feature>
<dbReference type="PROSITE" id="PS50887">
    <property type="entry name" value="GGDEF"/>
    <property type="match status" value="1"/>
</dbReference>
<dbReference type="CDD" id="cd01949">
    <property type="entry name" value="GGDEF"/>
    <property type="match status" value="1"/>
</dbReference>
<evidence type="ECO:0000256" key="1">
    <source>
        <dbReference type="SAM" id="Phobius"/>
    </source>
</evidence>
<dbReference type="RefSeq" id="WP_203763109.1">
    <property type="nucleotide sequence ID" value="NZ_BAAABO010000012.1"/>
</dbReference>
<comment type="caution">
    <text evidence="3">The sequence shown here is derived from an EMBL/GenBank/DDBJ whole genome shotgun (WGS) entry which is preliminary data.</text>
</comment>
<gene>
    <name evidence="3" type="ORF">Ade02nite_31960</name>
</gene>
<keyword evidence="1" id="KW-1133">Transmembrane helix</keyword>
<evidence type="ECO:0000313" key="4">
    <source>
        <dbReference type="Proteomes" id="UP000609879"/>
    </source>
</evidence>
<name>A0ABQ3Y3M3_9ACTN</name>
<evidence type="ECO:0000259" key="2">
    <source>
        <dbReference type="PROSITE" id="PS50887"/>
    </source>
</evidence>
<dbReference type="InterPro" id="IPR043128">
    <property type="entry name" value="Rev_trsase/Diguanyl_cyclase"/>
</dbReference>
<accession>A0ABQ3Y3M3</accession>
<dbReference type="InterPro" id="IPR050469">
    <property type="entry name" value="Diguanylate_Cyclase"/>
</dbReference>
<feature type="transmembrane region" description="Helical" evidence="1">
    <location>
        <begin position="108"/>
        <end position="125"/>
    </location>
</feature>
<feature type="domain" description="GGDEF" evidence="2">
    <location>
        <begin position="355"/>
        <end position="485"/>
    </location>
</feature>
<dbReference type="Proteomes" id="UP000609879">
    <property type="component" value="Unassembled WGS sequence"/>
</dbReference>
<feature type="transmembrane region" description="Helical" evidence="1">
    <location>
        <begin position="137"/>
        <end position="157"/>
    </location>
</feature>
<proteinExistence type="predicted"/>
<sequence length="493" mass="51900">MPKALTTTPRRRWAGWQLILALGGPVIALYYWCLHLGSGWGGTQVALYTSANGALALSCLVTAVRRRELRAIMLFFAASALASIFGDVIFYFLALVGGEVAYPSVADVGYLAAYPLLASGLLLLVRRRTPGRDFASALDAAIVAVGVGYLVLELAILPTTDVSAASVTTLVSVAYPVGDLMLIVVGARLLIGGTRTAPLLMIAAYLALVLFADTAYSVQTFDGTYAAGNFLDAIWMSAAFLLAAGVTHPGAPKLLTRNATVTSDATPRRLTVLAVAAIVAPTTMTVQYLTGHSPHVAIAGLVCNVLFLLVLGRMAGLVRAQRHAAITDALTGLRSRRFFEQSLRAESARAGRHDADLSMLLLDIDHFKTVNDTYGHAGGDRVLVEVADRLHAAVRPGDLVARYGGEEFAVLLPGAGPAEAADIADRLRRAIADTPIAVGDNLWHQVTVSVGVAGPQMPEEMVLAADRALYASKDAGRDRVTIAEPAAPSPVPA</sequence>
<dbReference type="InterPro" id="IPR000160">
    <property type="entry name" value="GGDEF_dom"/>
</dbReference>
<feature type="transmembrane region" description="Helical" evidence="1">
    <location>
        <begin position="45"/>
        <end position="64"/>
    </location>
</feature>
<feature type="transmembrane region" description="Helical" evidence="1">
    <location>
        <begin position="71"/>
        <end position="96"/>
    </location>
</feature>
<feature type="transmembrane region" description="Helical" evidence="1">
    <location>
        <begin position="169"/>
        <end position="191"/>
    </location>
</feature>
<reference evidence="3 4" key="1">
    <citation type="submission" date="2021-01" db="EMBL/GenBank/DDBJ databases">
        <title>Whole genome shotgun sequence of Actinoplanes deccanensis NBRC 13994.</title>
        <authorList>
            <person name="Komaki H."/>
            <person name="Tamura T."/>
        </authorList>
    </citation>
    <scope>NUCLEOTIDE SEQUENCE [LARGE SCALE GENOMIC DNA]</scope>
    <source>
        <strain evidence="3 4">NBRC 13994</strain>
    </source>
</reference>
<dbReference type="NCBIfam" id="TIGR00254">
    <property type="entry name" value="GGDEF"/>
    <property type="match status" value="1"/>
</dbReference>
<dbReference type="PANTHER" id="PTHR45138:SF9">
    <property type="entry name" value="DIGUANYLATE CYCLASE DGCM-RELATED"/>
    <property type="match status" value="1"/>
</dbReference>
<dbReference type="Gene3D" id="3.30.70.270">
    <property type="match status" value="1"/>
</dbReference>
<feature type="transmembrane region" description="Helical" evidence="1">
    <location>
        <begin position="198"/>
        <end position="218"/>
    </location>
</feature>
<feature type="transmembrane region" description="Helical" evidence="1">
    <location>
        <begin position="295"/>
        <end position="312"/>
    </location>
</feature>
<keyword evidence="1" id="KW-0812">Transmembrane</keyword>
<keyword evidence="1" id="KW-0472">Membrane</keyword>
<dbReference type="SUPFAM" id="SSF55073">
    <property type="entry name" value="Nucleotide cyclase"/>
    <property type="match status" value="1"/>
</dbReference>
<keyword evidence="4" id="KW-1185">Reference proteome</keyword>
<dbReference type="PANTHER" id="PTHR45138">
    <property type="entry name" value="REGULATORY COMPONENTS OF SENSORY TRANSDUCTION SYSTEM"/>
    <property type="match status" value="1"/>
</dbReference>
<feature type="transmembrane region" description="Helical" evidence="1">
    <location>
        <begin position="270"/>
        <end position="289"/>
    </location>
</feature>
<organism evidence="3 4">
    <name type="scientific">Paractinoplanes deccanensis</name>
    <dbReference type="NCBI Taxonomy" id="113561"/>
    <lineage>
        <taxon>Bacteria</taxon>
        <taxon>Bacillati</taxon>
        <taxon>Actinomycetota</taxon>
        <taxon>Actinomycetes</taxon>
        <taxon>Micromonosporales</taxon>
        <taxon>Micromonosporaceae</taxon>
        <taxon>Paractinoplanes</taxon>
    </lineage>
</organism>
<dbReference type="Pfam" id="PF00990">
    <property type="entry name" value="GGDEF"/>
    <property type="match status" value="1"/>
</dbReference>
<evidence type="ECO:0000313" key="3">
    <source>
        <dbReference type="EMBL" id="GID74555.1"/>
    </source>
</evidence>
<protein>
    <recommendedName>
        <fullName evidence="2">GGDEF domain-containing protein</fullName>
    </recommendedName>
</protein>
<dbReference type="SMART" id="SM00267">
    <property type="entry name" value="GGDEF"/>
    <property type="match status" value="1"/>
</dbReference>
<dbReference type="InterPro" id="IPR029787">
    <property type="entry name" value="Nucleotide_cyclase"/>
</dbReference>
<dbReference type="EMBL" id="BOMI01000062">
    <property type="protein sequence ID" value="GID74555.1"/>
    <property type="molecule type" value="Genomic_DNA"/>
</dbReference>
<feature type="transmembrane region" description="Helical" evidence="1">
    <location>
        <begin position="12"/>
        <end position="33"/>
    </location>
</feature>